<keyword evidence="2" id="KW-0418">Kinase</keyword>
<gene>
    <name evidence="2" type="ORF">MtrunA17_Chr6g0475911</name>
</gene>
<dbReference type="InterPro" id="IPR001245">
    <property type="entry name" value="Ser-Thr/Tyr_kinase_cat_dom"/>
</dbReference>
<dbReference type="GO" id="GO:0004672">
    <property type="term" value="F:protein kinase activity"/>
    <property type="evidence" value="ECO:0007669"/>
    <property type="project" value="InterPro"/>
</dbReference>
<organism evidence="2">
    <name type="scientific">Medicago truncatula</name>
    <name type="common">Barrel medic</name>
    <name type="synonym">Medicago tribuloides</name>
    <dbReference type="NCBI Taxonomy" id="3880"/>
    <lineage>
        <taxon>Eukaryota</taxon>
        <taxon>Viridiplantae</taxon>
        <taxon>Streptophyta</taxon>
        <taxon>Embryophyta</taxon>
        <taxon>Tracheophyta</taxon>
        <taxon>Spermatophyta</taxon>
        <taxon>Magnoliopsida</taxon>
        <taxon>eudicotyledons</taxon>
        <taxon>Gunneridae</taxon>
        <taxon>Pentapetalae</taxon>
        <taxon>rosids</taxon>
        <taxon>fabids</taxon>
        <taxon>Fabales</taxon>
        <taxon>Fabaceae</taxon>
        <taxon>Papilionoideae</taxon>
        <taxon>50 kb inversion clade</taxon>
        <taxon>NPAAA clade</taxon>
        <taxon>Hologalegina</taxon>
        <taxon>IRL clade</taxon>
        <taxon>Trifolieae</taxon>
        <taxon>Medicago</taxon>
    </lineage>
</organism>
<name>A0A396HME5_MEDTR</name>
<dbReference type="AlphaFoldDB" id="A0A396HME5"/>
<evidence type="ECO:0000259" key="1">
    <source>
        <dbReference type="Pfam" id="PF07714"/>
    </source>
</evidence>
<dbReference type="InterPro" id="IPR011009">
    <property type="entry name" value="Kinase-like_dom_sf"/>
</dbReference>
<dbReference type="Gramene" id="rna36641">
    <property type="protein sequence ID" value="RHN52027.1"/>
    <property type="gene ID" value="gene36641"/>
</dbReference>
<dbReference type="EMBL" id="PSQE01000006">
    <property type="protein sequence ID" value="RHN52027.1"/>
    <property type="molecule type" value="Genomic_DNA"/>
</dbReference>
<reference evidence="2" key="1">
    <citation type="journal article" date="2018" name="Nat. Plants">
        <title>Whole-genome landscape of Medicago truncatula symbiotic genes.</title>
        <authorList>
            <person name="Pecrix Y."/>
            <person name="Gamas P."/>
            <person name="Carrere S."/>
        </authorList>
    </citation>
    <scope>NUCLEOTIDE SEQUENCE</scope>
    <source>
        <tissue evidence="2">Leaves</tissue>
    </source>
</reference>
<dbReference type="PANTHER" id="PTHR45631:SF143">
    <property type="entry name" value="LEUCINE-RICH REPEAT PROTEIN KINASE"/>
    <property type="match status" value="1"/>
</dbReference>
<evidence type="ECO:0000313" key="2">
    <source>
        <dbReference type="EMBL" id="RHN52027.1"/>
    </source>
</evidence>
<sequence>MTVHHKNLVSFIGYCDEGDKMALIYEYMANGNLKENLSAKSSHCLSWERKTSNTN</sequence>
<keyword evidence="2" id="KW-0808">Transferase</keyword>
<dbReference type="EC" id="2.7.-.-" evidence="2"/>
<dbReference type="SUPFAM" id="SSF56112">
    <property type="entry name" value="Protein kinase-like (PK-like)"/>
    <property type="match status" value="1"/>
</dbReference>
<dbReference type="PANTHER" id="PTHR45631">
    <property type="entry name" value="OS07G0107800 PROTEIN-RELATED"/>
    <property type="match status" value="1"/>
</dbReference>
<comment type="caution">
    <text evidence="2">The sequence shown here is derived from an EMBL/GenBank/DDBJ whole genome shotgun (WGS) entry which is preliminary data.</text>
</comment>
<feature type="domain" description="Serine-threonine/tyrosine-protein kinase catalytic" evidence="1">
    <location>
        <begin position="2"/>
        <end position="43"/>
    </location>
</feature>
<accession>A0A396HME5</accession>
<dbReference type="Proteomes" id="UP000265566">
    <property type="component" value="Chromosome 6"/>
</dbReference>
<proteinExistence type="predicted"/>
<dbReference type="Pfam" id="PF07714">
    <property type="entry name" value="PK_Tyr_Ser-Thr"/>
    <property type="match status" value="1"/>
</dbReference>
<protein>
    <submittedName>
        <fullName evidence="2">Putative transferase, protein kinase RLK-Pelle-LRR-I-1 family</fullName>
        <ecNumber evidence="2">2.7.-.-</ecNumber>
    </submittedName>
</protein>
<dbReference type="Gene3D" id="1.10.510.10">
    <property type="entry name" value="Transferase(Phosphotransferase) domain 1"/>
    <property type="match status" value="1"/>
</dbReference>